<dbReference type="Proteomes" id="UP000515823">
    <property type="component" value="Chromosome"/>
</dbReference>
<dbReference type="KEGG" id="qdo:H9Q78_13455"/>
<evidence type="ECO:0000313" key="5">
    <source>
        <dbReference type="EMBL" id="QNM05419.1"/>
    </source>
</evidence>
<protein>
    <submittedName>
        <fullName evidence="5">Gfo/Idh/MocA family oxidoreductase</fullName>
    </submittedName>
</protein>
<gene>
    <name evidence="5" type="ORF">H9Q78_13455</name>
</gene>
<organism evidence="5 6">
    <name type="scientific">Qiania dongpingensis</name>
    <dbReference type="NCBI Taxonomy" id="2763669"/>
    <lineage>
        <taxon>Bacteria</taxon>
        <taxon>Bacillati</taxon>
        <taxon>Bacillota</taxon>
        <taxon>Clostridia</taxon>
        <taxon>Lachnospirales</taxon>
        <taxon>Lachnospiraceae</taxon>
        <taxon>Qiania</taxon>
    </lineage>
</organism>
<dbReference type="Pfam" id="PF22725">
    <property type="entry name" value="GFO_IDH_MocA_C3"/>
    <property type="match status" value="1"/>
</dbReference>
<name>A0A7G9G3N7_9FIRM</name>
<dbReference type="Gene3D" id="3.40.50.720">
    <property type="entry name" value="NAD(P)-binding Rossmann-like Domain"/>
    <property type="match status" value="1"/>
</dbReference>
<evidence type="ECO:0000313" key="6">
    <source>
        <dbReference type="Proteomes" id="UP000515823"/>
    </source>
</evidence>
<dbReference type="SUPFAM" id="SSF55347">
    <property type="entry name" value="Glyceraldehyde-3-phosphate dehydrogenase-like, C-terminal domain"/>
    <property type="match status" value="1"/>
</dbReference>
<dbReference type="EMBL" id="CP060634">
    <property type="protein sequence ID" value="QNM05419.1"/>
    <property type="molecule type" value="Genomic_DNA"/>
</dbReference>
<dbReference type="Gene3D" id="3.30.360.10">
    <property type="entry name" value="Dihydrodipicolinate Reductase, domain 2"/>
    <property type="match status" value="1"/>
</dbReference>
<dbReference type="AlphaFoldDB" id="A0A7G9G3N7"/>
<reference evidence="5 6" key="1">
    <citation type="submission" date="2020-08" db="EMBL/GenBank/DDBJ databases">
        <authorList>
            <person name="Liu C."/>
            <person name="Sun Q."/>
        </authorList>
    </citation>
    <scope>NUCLEOTIDE SEQUENCE [LARGE SCALE GENOMIC DNA]</scope>
    <source>
        <strain evidence="5 6">NSJ-38</strain>
    </source>
</reference>
<keyword evidence="6" id="KW-1185">Reference proteome</keyword>
<evidence type="ECO:0000256" key="1">
    <source>
        <dbReference type="ARBA" id="ARBA00010928"/>
    </source>
</evidence>
<dbReference type="SUPFAM" id="SSF51735">
    <property type="entry name" value="NAD(P)-binding Rossmann-fold domains"/>
    <property type="match status" value="1"/>
</dbReference>
<evidence type="ECO:0000259" key="4">
    <source>
        <dbReference type="Pfam" id="PF22725"/>
    </source>
</evidence>
<keyword evidence="2" id="KW-0560">Oxidoreductase</keyword>
<dbReference type="PANTHER" id="PTHR22604:SF105">
    <property type="entry name" value="TRANS-1,2-DIHYDROBENZENE-1,2-DIOL DEHYDROGENASE"/>
    <property type="match status" value="1"/>
</dbReference>
<evidence type="ECO:0000259" key="3">
    <source>
        <dbReference type="Pfam" id="PF01408"/>
    </source>
</evidence>
<dbReference type="InterPro" id="IPR036291">
    <property type="entry name" value="NAD(P)-bd_dom_sf"/>
</dbReference>
<feature type="domain" description="GFO/IDH/MocA-like oxidoreductase" evidence="4">
    <location>
        <begin position="133"/>
        <end position="253"/>
    </location>
</feature>
<feature type="domain" description="Gfo/Idh/MocA-like oxidoreductase N-terminal" evidence="3">
    <location>
        <begin position="4"/>
        <end position="123"/>
    </location>
</feature>
<dbReference type="InterPro" id="IPR000683">
    <property type="entry name" value="Gfo/Idh/MocA-like_OxRdtase_N"/>
</dbReference>
<dbReference type="Pfam" id="PF01408">
    <property type="entry name" value="GFO_IDH_MocA"/>
    <property type="match status" value="1"/>
</dbReference>
<accession>A0A7G9G3N7</accession>
<dbReference type="RefSeq" id="WP_249302411.1">
    <property type="nucleotide sequence ID" value="NZ_CP060634.1"/>
</dbReference>
<proteinExistence type="inferred from homology"/>
<dbReference type="InterPro" id="IPR055170">
    <property type="entry name" value="GFO_IDH_MocA-like_dom"/>
</dbReference>
<dbReference type="InterPro" id="IPR050984">
    <property type="entry name" value="Gfo/Idh/MocA_domain"/>
</dbReference>
<comment type="similarity">
    <text evidence="1">Belongs to the Gfo/Idh/MocA family.</text>
</comment>
<evidence type="ECO:0000256" key="2">
    <source>
        <dbReference type="ARBA" id="ARBA00023002"/>
    </source>
</evidence>
<dbReference type="GO" id="GO:0016491">
    <property type="term" value="F:oxidoreductase activity"/>
    <property type="evidence" value="ECO:0007669"/>
    <property type="project" value="UniProtKB-KW"/>
</dbReference>
<dbReference type="PANTHER" id="PTHR22604">
    <property type="entry name" value="OXIDOREDUCTASES"/>
    <property type="match status" value="1"/>
</dbReference>
<dbReference type="GO" id="GO:0000166">
    <property type="term" value="F:nucleotide binding"/>
    <property type="evidence" value="ECO:0007669"/>
    <property type="project" value="InterPro"/>
</dbReference>
<sequence length="335" mass="37396">MRKIKWGVLGTAGIARGQTIPGMRLADNCELYAVAGRNLDKAKDFQKEFGFEKAYGSYEELLADGQVEAVYIPLPNTLHKEWTIRALKAKKHVLCEKPLAPCEAEAKEMIEAAEKNGVFLMEAFAYLHSPIVRVVKTEVEQGSIGKIRYMETAFITSDYKLSNIRMRKETNGGALYDLGCYNVSQILWIFDEEPEKVMAVGDFSDQGIDVCTSGIVTFGSGARAAFTCGMLLETEADKRIDRLQIHGTKGYIRSEAKFNQQGKLSYTICTDGKEVTKEVFAPQNYSLEVAQLGRCITEGEAPHVSKEFTLNLARTMDRLLEAIGYESAQRKIRGR</sequence>